<dbReference type="SMART" id="SM00367">
    <property type="entry name" value="LRR_CC"/>
    <property type="match status" value="3"/>
</dbReference>
<dbReference type="Pfam" id="PF23559">
    <property type="entry name" value="WHD_DRP"/>
    <property type="match status" value="1"/>
</dbReference>
<dbReference type="EMBL" id="JBBPBN010000011">
    <property type="protein sequence ID" value="KAK9029779.1"/>
    <property type="molecule type" value="Genomic_DNA"/>
</dbReference>
<dbReference type="InterPro" id="IPR055414">
    <property type="entry name" value="LRR_R13L4/SHOC2-like"/>
</dbReference>
<keyword evidence="4" id="KW-0067">ATP-binding</keyword>
<evidence type="ECO:0000313" key="9">
    <source>
        <dbReference type="Proteomes" id="UP001396334"/>
    </source>
</evidence>
<evidence type="ECO:0000313" key="8">
    <source>
        <dbReference type="EMBL" id="KAK9029779.1"/>
    </source>
</evidence>
<evidence type="ECO:0000256" key="3">
    <source>
        <dbReference type="ARBA" id="ARBA00022821"/>
    </source>
</evidence>
<evidence type="ECO:0008006" key="10">
    <source>
        <dbReference type="Google" id="ProtNLM"/>
    </source>
</evidence>
<evidence type="ECO:0000256" key="4">
    <source>
        <dbReference type="ARBA" id="ARBA00022840"/>
    </source>
</evidence>
<protein>
    <recommendedName>
        <fullName evidence="10">Disease resistance protein RGA3</fullName>
    </recommendedName>
</protein>
<keyword evidence="9" id="KW-1185">Reference proteome</keyword>
<reference evidence="8 9" key="1">
    <citation type="journal article" date="2024" name="G3 (Bethesda)">
        <title>Genome assembly of Hibiscus sabdariffa L. provides insights into metabolisms of medicinal natural products.</title>
        <authorList>
            <person name="Kim T."/>
        </authorList>
    </citation>
    <scope>NUCLEOTIDE SEQUENCE [LARGE SCALE GENOMIC DNA]</scope>
    <source>
        <strain evidence="8">TK-2024</strain>
        <tissue evidence="8">Old leaves</tissue>
    </source>
</reference>
<dbReference type="SUPFAM" id="SSF52540">
    <property type="entry name" value="P-loop containing nucleoside triphosphate hydrolases"/>
    <property type="match status" value="1"/>
</dbReference>
<evidence type="ECO:0000256" key="2">
    <source>
        <dbReference type="ARBA" id="ARBA00022741"/>
    </source>
</evidence>
<dbReference type="Pfam" id="PF23598">
    <property type="entry name" value="LRR_14"/>
    <property type="match status" value="1"/>
</dbReference>
<dbReference type="Gene3D" id="1.10.10.10">
    <property type="entry name" value="Winged helix-like DNA-binding domain superfamily/Winged helix DNA-binding domain"/>
    <property type="match status" value="1"/>
</dbReference>
<dbReference type="InterPro" id="IPR058922">
    <property type="entry name" value="WHD_DRP"/>
</dbReference>
<accession>A0ABR2SXT7</accession>
<proteinExistence type="predicted"/>
<dbReference type="InterPro" id="IPR038005">
    <property type="entry name" value="RX-like_CC"/>
</dbReference>
<gene>
    <name evidence="8" type="ORF">V6N11_026881</name>
</gene>
<evidence type="ECO:0000259" key="7">
    <source>
        <dbReference type="Pfam" id="PF23598"/>
    </source>
</evidence>
<dbReference type="Gene3D" id="1.20.5.4130">
    <property type="match status" value="1"/>
</dbReference>
<dbReference type="Pfam" id="PF18052">
    <property type="entry name" value="Rx_N"/>
    <property type="match status" value="1"/>
</dbReference>
<dbReference type="PRINTS" id="PR00364">
    <property type="entry name" value="DISEASERSIST"/>
</dbReference>
<dbReference type="InterPro" id="IPR006553">
    <property type="entry name" value="Leu-rich_rpt_Cys-con_subtyp"/>
</dbReference>
<evidence type="ECO:0000259" key="5">
    <source>
        <dbReference type="Pfam" id="PF18052"/>
    </source>
</evidence>
<keyword evidence="2" id="KW-0547">Nucleotide-binding</keyword>
<dbReference type="Proteomes" id="UP001396334">
    <property type="component" value="Unassembled WGS sequence"/>
</dbReference>
<keyword evidence="3" id="KW-0611">Plant defense</keyword>
<keyword evidence="1" id="KW-0677">Repeat</keyword>
<dbReference type="SUPFAM" id="SSF52058">
    <property type="entry name" value="L domain-like"/>
    <property type="match status" value="1"/>
</dbReference>
<name>A0ABR2SXT7_9ROSI</name>
<feature type="domain" description="Disease resistance R13L4/SHOC-2-like LRR" evidence="7">
    <location>
        <begin position="542"/>
        <end position="750"/>
    </location>
</feature>
<dbReference type="CDD" id="cd14798">
    <property type="entry name" value="RX-CC_like"/>
    <property type="match status" value="1"/>
</dbReference>
<dbReference type="PANTHER" id="PTHR36766">
    <property type="entry name" value="PLANT BROAD-SPECTRUM MILDEW RESISTANCE PROTEIN RPW8"/>
    <property type="match status" value="1"/>
</dbReference>
<evidence type="ECO:0000256" key="1">
    <source>
        <dbReference type="ARBA" id="ARBA00022737"/>
    </source>
</evidence>
<dbReference type="InterPro" id="IPR036388">
    <property type="entry name" value="WH-like_DNA-bd_sf"/>
</dbReference>
<feature type="domain" description="Disease resistance protein winged helix" evidence="6">
    <location>
        <begin position="407"/>
        <end position="476"/>
    </location>
</feature>
<dbReference type="InterPro" id="IPR027417">
    <property type="entry name" value="P-loop_NTPase"/>
</dbReference>
<dbReference type="InterPro" id="IPR041118">
    <property type="entry name" value="Rx_N"/>
</dbReference>
<organism evidence="8 9">
    <name type="scientific">Hibiscus sabdariffa</name>
    <name type="common">roselle</name>
    <dbReference type="NCBI Taxonomy" id="183260"/>
    <lineage>
        <taxon>Eukaryota</taxon>
        <taxon>Viridiplantae</taxon>
        <taxon>Streptophyta</taxon>
        <taxon>Embryophyta</taxon>
        <taxon>Tracheophyta</taxon>
        <taxon>Spermatophyta</taxon>
        <taxon>Magnoliopsida</taxon>
        <taxon>eudicotyledons</taxon>
        <taxon>Gunneridae</taxon>
        <taxon>Pentapetalae</taxon>
        <taxon>rosids</taxon>
        <taxon>malvids</taxon>
        <taxon>Malvales</taxon>
        <taxon>Malvaceae</taxon>
        <taxon>Malvoideae</taxon>
        <taxon>Hibiscus</taxon>
    </lineage>
</organism>
<feature type="domain" description="Disease resistance N-terminal" evidence="5">
    <location>
        <begin position="67"/>
        <end position="156"/>
    </location>
</feature>
<dbReference type="InterPro" id="IPR042197">
    <property type="entry name" value="Apaf_helical"/>
</dbReference>
<dbReference type="InterPro" id="IPR032675">
    <property type="entry name" value="LRR_dom_sf"/>
</dbReference>
<dbReference type="Gene3D" id="3.80.10.10">
    <property type="entry name" value="Ribonuclease Inhibitor"/>
    <property type="match status" value="1"/>
</dbReference>
<dbReference type="Gene3D" id="1.10.8.430">
    <property type="entry name" value="Helical domain of apoptotic protease-activating factors"/>
    <property type="match status" value="1"/>
</dbReference>
<sequence length="832" mass="94954">MENQCSGGKVKNADQGFLFFSYQSFLENHWPYLSFPSFLGLPASFAMRVVEETGWTQEEQEAILSEAVASLVLKLGSLAITEIKSPKGLGDEVKKLEATMSTIKAVLLDAEERQSRNNELQNWLWKLKDACYDLEDVLEEFEIASTRTGQHRSFQSKVRCFFSRSNPVILSFNMARKVKGVRENLDGIAADRSKFHLMERVGSRRIIYRERDMTHSFIRTSDVIGRDDDIENIIDILVHQGEDRDLFVIPVVGIGDDMWNDNRAKWIGLQDLLFGGALGSKIIVTTRSPLVATITGNVPAYNLTGLSQEDCLSLFLKWAFNEGQEKQHPNLVEIGREIVKKCGGVPLAVRTLGSLLYSTTDEREWLSIRDSKIWKLKQRDNDILPVLKLSYDQMQPYLKQCFALCSMFPKNYLFYSFELIQFWMAHGLLQPVQENKELEDIGLQYMKELCSVSFLQVVEDHEFFFTCKMHDLIHDLSLSVAQNECCTINSLAEYVPQKVRHLSFPDTSFLSNEVPKCLLQSDRVRTMFFPIKGVAPSSESFISSSISRFKYLRVLNLSDLCLEVLPMSFGTLKHLRYFDHLRNNRIKTLPESICSLHNLQTLRLEDCNQLEEIPQGIGSLINLRFLEITTKQSVLPENGMECLTSLRFLSFFECHNLKHLFEGIRCFSALQTLVLASCPSLTSLPRSIRYLTSLETLVIGDCGNLNLVDEQDNEDCTLRLRSLLLGELQQLVALPQWLCWSACSLQYLYIDDCPNFVALPDWFEDCKSLRKLELLRCPNLSSLPEGLSQLSSLQTLKIGHCPILLGRCKMVIGEDWPKIAHVPEIYLDGLKV</sequence>
<dbReference type="PANTHER" id="PTHR36766:SF61">
    <property type="entry name" value="NB-ARC DOMAIN DISEASE RESISTANCE PROTEIN"/>
    <property type="match status" value="1"/>
</dbReference>
<evidence type="ECO:0000259" key="6">
    <source>
        <dbReference type="Pfam" id="PF23559"/>
    </source>
</evidence>
<comment type="caution">
    <text evidence="8">The sequence shown here is derived from an EMBL/GenBank/DDBJ whole genome shotgun (WGS) entry which is preliminary data.</text>
</comment>